<dbReference type="EMBL" id="JAUSQU010000001">
    <property type="protein sequence ID" value="MDP9841484.1"/>
    <property type="molecule type" value="Genomic_DNA"/>
</dbReference>
<dbReference type="Gene3D" id="3.40.50.150">
    <property type="entry name" value="Vaccinia Virus protein VP39"/>
    <property type="match status" value="1"/>
</dbReference>
<evidence type="ECO:0000313" key="3">
    <source>
        <dbReference type="Proteomes" id="UP001225356"/>
    </source>
</evidence>
<reference evidence="2 3" key="1">
    <citation type="submission" date="2023-07" db="EMBL/GenBank/DDBJ databases">
        <title>Sequencing the genomes of 1000 actinobacteria strains.</title>
        <authorList>
            <person name="Klenk H.-P."/>
        </authorList>
    </citation>
    <scope>NUCLEOTIDE SEQUENCE [LARGE SCALE GENOMIC DNA]</scope>
    <source>
        <strain evidence="2 3">DSM 46740</strain>
    </source>
</reference>
<accession>A0ABT9Q429</accession>
<gene>
    <name evidence="2" type="ORF">J2853_000695</name>
</gene>
<name>A0ABT9Q429_9ACTN</name>
<dbReference type="GO" id="GO:0032259">
    <property type="term" value="P:methylation"/>
    <property type="evidence" value="ECO:0007669"/>
    <property type="project" value="UniProtKB-KW"/>
</dbReference>
<sequence length="282" mass="31065">MTTPDPAQRHSSARLGWRESNRAWWDERVPLHASGELFDVSGFQDGRDTLRPFEASEVGDVTGKTLLHLQCGIGLDTLSWARRGARVTGLDFSEPAVEKARTLAAGIGVADARFVAADVYDAERVLGEKTFDIVYTGIGALCWLPDLGLWARTVASLVAPGGFLYLVERHPIADVLGKDGRTVTRDYFLREATVADEPGSYADQDAPTTANRSVQWQHGLGDVVSTLIASGLRLEFLHEHAFTFYPQFPVLQQTTQGIYRIPAGRPQVPLVYSLRASKQELR</sequence>
<dbReference type="SUPFAM" id="SSF53335">
    <property type="entry name" value="S-adenosyl-L-methionine-dependent methyltransferases"/>
    <property type="match status" value="1"/>
</dbReference>
<comment type="caution">
    <text evidence="2">The sequence shown here is derived from an EMBL/GenBank/DDBJ whole genome shotgun (WGS) entry which is preliminary data.</text>
</comment>
<dbReference type="InterPro" id="IPR029063">
    <property type="entry name" value="SAM-dependent_MTases_sf"/>
</dbReference>
<keyword evidence="2" id="KW-0808">Transferase</keyword>
<dbReference type="GO" id="GO:0008168">
    <property type="term" value="F:methyltransferase activity"/>
    <property type="evidence" value="ECO:0007669"/>
    <property type="project" value="UniProtKB-KW"/>
</dbReference>
<dbReference type="PANTHER" id="PTHR43861:SF1">
    <property type="entry name" value="TRANS-ACONITATE 2-METHYLTRANSFERASE"/>
    <property type="match status" value="1"/>
</dbReference>
<dbReference type="PANTHER" id="PTHR43861">
    <property type="entry name" value="TRANS-ACONITATE 2-METHYLTRANSFERASE-RELATED"/>
    <property type="match status" value="1"/>
</dbReference>
<dbReference type="Pfam" id="PF08242">
    <property type="entry name" value="Methyltransf_12"/>
    <property type="match status" value="1"/>
</dbReference>
<feature type="domain" description="Methyltransferase type 12" evidence="1">
    <location>
        <begin position="67"/>
        <end position="164"/>
    </location>
</feature>
<protein>
    <submittedName>
        <fullName evidence="2">SAM-dependent methyltransferase</fullName>
    </submittedName>
</protein>
<proteinExistence type="predicted"/>
<keyword evidence="3" id="KW-1185">Reference proteome</keyword>
<evidence type="ECO:0000259" key="1">
    <source>
        <dbReference type="Pfam" id="PF08242"/>
    </source>
</evidence>
<dbReference type="RefSeq" id="WP_307554852.1">
    <property type="nucleotide sequence ID" value="NZ_JAUSQU010000001.1"/>
</dbReference>
<evidence type="ECO:0000313" key="2">
    <source>
        <dbReference type="EMBL" id="MDP9841484.1"/>
    </source>
</evidence>
<dbReference type="Proteomes" id="UP001225356">
    <property type="component" value="Unassembled WGS sequence"/>
</dbReference>
<dbReference type="CDD" id="cd02440">
    <property type="entry name" value="AdoMet_MTases"/>
    <property type="match status" value="1"/>
</dbReference>
<keyword evidence="2" id="KW-0489">Methyltransferase</keyword>
<organism evidence="2 3">
    <name type="scientific">Streptosporangium lutulentum</name>
    <dbReference type="NCBI Taxonomy" id="1461250"/>
    <lineage>
        <taxon>Bacteria</taxon>
        <taxon>Bacillati</taxon>
        <taxon>Actinomycetota</taxon>
        <taxon>Actinomycetes</taxon>
        <taxon>Streptosporangiales</taxon>
        <taxon>Streptosporangiaceae</taxon>
        <taxon>Streptosporangium</taxon>
    </lineage>
</organism>
<dbReference type="InterPro" id="IPR013217">
    <property type="entry name" value="Methyltransf_12"/>
</dbReference>